<evidence type="ECO:0000313" key="2">
    <source>
        <dbReference type="Proteomes" id="UP000027002"/>
    </source>
</evidence>
<keyword evidence="2" id="KW-1185">Reference proteome</keyword>
<dbReference type="RefSeq" id="XP_042997572.1">
    <property type="nucleotide sequence ID" value="XM_043141638.1"/>
</dbReference>
<organism evidence="1 2">
    <name type="scientific">Ustilaginoidea virens</name>
    <name type="common">Rice false smut fungus</name>
    <name type="synonym">Villosiclava virens</name>
    <dbReference type="NCBI Taxonomy" id="1159556"/>
    <lineage>
        <taxon>Eukaryota</taxon>
        <taxon>Fungi</taxon>
        <taxon>Dikarya</taxon>
        <taxon>Ascomycota</taxon>
        <taxon>Pezizomycotina</taxon>
        <taxon>Sordariomycetes</taxon>
        <taxon>Hypocreomycetidae</taxon>
        <taxon>Hypocreales</taxon>
        <taxon>Clavicipitaceae</taxon>
        <taxon>Ustilaginoidea</taxon>
    </lineage>
</organism>
<dbReference type="AlphaFoldDB" id="A0A8E5HQX5"/>
<name>A0A8E5HQX5_USTVR</name>
<gene>
    <name evidence="1" type="ORF">UV8b_04140</name>
</gene>
<reference evidence="1" key="1">
    <citation type="submission" date="2020-03" db="EMBL/GenBank/DDBJ databases">
        <title>A mixture of massive structural variations and highly conserved coding sequences in Ustilaginoidea virens genome.</title>
        <authorList>
            <person name="Zhang K."/>
            <person name="Zhao Z."/>
            <person name="Zhang Z."/>
            <person name="Li Y."/>
            <person name="Hsiang T."/>
            <person name="Sun W."/>
        </authorList>
    </citation>
    <scope>NUCLEOTIDE SEQUENCE</scope>
    <source>
        <strain evidence="1">UV-8b</strain>
    </source>
</reference>
<accession>A0A8E5HQX5</accession>
<evidence type="ECO:0000313" key="1">
    <source>
        <dbReference type="EMBL" id="QUC19899.1"/>
    </source>
</evidence>
<dbReference type="EMBL" id="CP072755">
    <property type="protein sequence ID" value="QUC19899.1"/>
    <property type="molecule type" value="Genomic_DNA"/>
</dbReference>
<dbReference type="GeneID" id="66064918"/>
<sequence>MMLPHVLHNIWAHVRVERLWWAVRGGLALASSCDPVLALVFNLIMLSGSDPPVECLYLDCDLLNTVSPLSLIGCSGSYGSGCPLLLSCVRVMVIPGQPAQRLG</sequence>
<proteinExistence type="predicted"/>
<protein>
    <submittedName>
        <fullName evidence="1">Uncharacterized protein</fullName>
    </submittedName>
</protein>
<dbReference type="Proteomes" id="UP000027002">
    <property type="component" value="Chromosome 3"/>
</dbReference>
<dbReference type="KEGG" id="uvi:66064918"/>